<feature type="transmembrane region" description="Helical" evidence="1">
    <location>
        <begin position="48"/>
        <end position="72"/>
    </location>
</feature>
<evidence type="ECO:0000313" key="3">
    <source>
        <dbReference type="Proteomes" id="UP000613740"/>
    </source>
</evidence>
<comment type="caution">
    <text evidence="2">The sequence shown here is derived from an EMBL/GenBank/DDBJ whole genome shotgun (WGS) entry which is preliminary data.</text>
</comment>
<keyword evidence="1" id="KW-1133">Transmembrane helix</keyword>
<accession>A0A835SWH5</accession>
<dbReference type="EMBL" id="JAEHOD010000096">
    <property type="protein sequence ID" value="KAG2428100.1"/>
    <property type="molecule type" value="Genomic_DNA"/>
</dbReference>
<dbReference type="GO" id="GO:0000724">
    <property type="term" value="P:double-strand break repair via homologous recombination"/>
    <property type="evidence" value="ECO:0007669"/>
    <property type="project" value="TreeGrafter"/>
</dbReference>
<dbReference type="InterPro" id="IPR051246">
    <property type="entry name" value="WDR48"/>
</dbReference>
<dbReference type="PANTHER" id="PTHR19862:SF14">
    <property type="entry name" value="WD REPEAT-CONTAINING PROTEIN 48"/>
    <property type="match status" value="1"/>
</dbReference>
<proteinExistence type="predicted"/>
<dbReference type="OrthoDB" id="10645761at2759"/>
<evidence type="ECO:0000313" key="2">
    <source>
        <dbReference type="EMBL" id="KAG2428100.1"/>
    </source>
</evidence>
<dbReference type="PANTHER" id="PTHR19862">
    <property type="entry name" value="WD REPEAT-CONTAINING PROTEIN 48"/>
    <property type="match status" value="1"/>
</dbReference>
<dbReference type="AlphaFoldDB" id="A0A835SWH5"/>
<keyword evidence="3" id="KW-1185">Reference proteome</keyword>
<organism evidence="2 3">
    <name type="scientific">Chlamydomonas schloesseri</name>
    <dbReference type="NCBI Taxonomy" id="2026947"/>
    <lineage>
        <taxon>Eukaryota</taxon>
        <taxon>Viridiplantae</taxon>
        <taxon>Chlorophyta</taxon>
        <taxon>core chlorophytes</taxon>
        <taxon>Chlorophyceae</taxon>
        <taxon>CS clade</taxon>
        <taxon>Chlamydomonadales</taxon>
        <taxon>Chlamydomonadaceae</taxon>
        <taxon>Chlamydomonas</taxon>
    </lineage>
</organism>
<feature type="transmembrane region" description="Helical" evidence="1">
    <location>
        <begin position="20"/>
        <end position="41"/>
    </location>
</feature>
<dbReference type="Proteomes" id="UP000613740">
    <property type="component" value="Unassembled WGS sequence"/>
</dbReference>
<protein>
    <submittedName>
        <fullName evidence="2">Uncharacterized protein</fullName>
    </submittedName>
</protein>
<keyword evidence="1" id="KW-0812">Transmembrane</keyword>
<gene>
    <name evidence="2" type="ORF">HYH02_014448</name>
</gene>
<dbReference type="GO" id="GO:0043130">
    <property type="term" value="F:ubiquitin binding"/>
    <property type="evidence" value="ECO:0007669"/>
    <property type="project" value="TreeGrafter"/>
</dbReference>
<name>A0A835SWH5_9CHLO</name>
<sequence>MLQELSLVAVEVLGRALSHVSHQVLLMLVAFLTLAVINMACAPVKSRVITLLDFVSLAVLCLTLTLSMYFVVDSEDLSPTSEDVIGFIIMAMNVALLAAFLVLVAHKTCWSKAKAKAVSLAQKAKRCFLRTTSSRQGSKAVQELSAHRCSVWHHDLAGSQYSQP</sequence>
<evidence type="ECO:0000256" key="1">
    <source>
        <dbReference type="SAM" id="Phobius"/>
    </source>
</evidence>
<feature type="transmembrane region" description="Helical" evidence="1">
    <location>
        <begin position="84"/>
        <end position="105"/>
    </location>
</feature>
<keyword evidence="1" id="KW-0472">Membrane</keyword>
<reference evidence="2" key="1">
    <citation type="journal article" date="2020" name="bioRxiv">
        <title>Comparative genomics of Chlamydomonas.</title>
        <authorList>
            <person name="Craig R.J."/>
            <person name="Hasan A.R."/>
            <person name="Ness R.W."/>
            <person name="Keightley P.D."/>
        </authorList>
    </citation>
    <scope>NUCLEOTIDE SEQUENCE</scope>
    <source>
        <strain evidence="2">CCAP 11/173</strain>
    </source>
</reference>